<keyword evidence="1" id="KW-0812">Transmembrane</keyword>
<sequence length="487" mass="55711">MDHASVVVNGFSEDSIDESKSRHKWPFSFWALLKVLCLFHHRTVVTERKCFLCHVKNISQNNHALENITSAKKYGIIDALKLAYESDGKKIGCGETESLLAKTCNDNECEVCKSEWWNLSRTPYIYTEEEIGVDRWNHRGSSVISIVVLVLLLGLWIWDMSYPFIKLWSSPGHTMELLTEIGLFLFVVSNVVVVLCSKLRSIFMEGCPFLFWASALNVRYIIKRAQFLDLHNKGLPGKLLLAICICWPMFNSCFRAAIFLITTDYNDSVAFFHAVRTSIVCTLLFQCWGCFVYMLYLIRVSFQRQFTLVLSYFVEYEGCIDACRGILLNVVTDFQCFKQLSNLYVVIMLPVAFIGMAANLSWSYLLDQACRENEEVMIVLNCVLFLAWSEMIMGIFLVSYAQGGVDVMYLWDNFFDDVLKVHSDRHEAFWRNLIRSMALISRKEGRLLVASVVFSVIGVYMALSRGNQDISFLVKACNGTNLTSTIS</sequence>
<evidence type="ECO:0000256" key="1">
    <source>
        <dbReference type="SAM" id="Phobius"/>
    </source>
</evidence>
<evidence type="ECO:0000313" key="2">
    <source>
        <dbReference type="EMBL" id="KAJ8037282.1"/>
    </source>
</evidence>
<name>A0A9Q1C2P4_HOLLE</name>
<feature type="transmembrane region" description="Helical" evidence="1">
    <location>
        <begin position="377"/>
        <end position="401"/>
    </location>
</feature>
<feature type="transmembrane region" description="Helical" evidence="1">
    <location>
        <begin position="239"/>
        <end position="262"/>
    </location>
</feature>
<dbReference type="AlphaFoldDB" id="A0A9Q1C2P4"/>
<proteinExistence type="predicted"/>
<dbReference type="OrthoDB" id="10042460at2759"/>
<accession>A0A9Q1C2P4</accession>
<protein>
    <submittedName>
        <fullName evidence="2">Uncharacterized protein</fullName>
    </submittedName>
</protein>
<evidence type="ECO:0000313" key="3">
    <source>
        <dbReference type="Proteomes" id="UP001152320"/>
    </source>
</evidence>
<keyword evidence="1" id="KW-1133">Transmembrane helix</keyword>
<gene>
    <name evidence="2" type="ORF">HOLleu_18062</name>
</gene>
<feature type="transmembrane region" description="Helical" evidence="1">
    <location>
        <begin position="445"/>
        <end position="463"/>
    </location>
</feature>
<organism evidence="2 3">
    <name type="scientific">Holothuria leucospilota</name>
    <name type="common">Black long sea cucumber</name>
    <name type="synonym">Mertensiothuria leucospilota</name>
    <dbReference type="NCBI Taxonomy" id="206669"/>
    <lineage>
        <taxon>Eukaryota</taxon>
        <taxon>Metazoa</taxon>
        <taxon>Echinodermata</taxon>
        <taxon>Eleutherozoa</taxon>
        <taxon>Echinozoa</taxon>
        <taxon>Holothuroidea</taxon>
        <taxon>Aspidochirotacea</taxon>
        <taxon>Aspidochirotida</taxon>
        <taxon>Holothuriidae</taxon>
        <taxon>Holothuria</taxon>
    </lineage>
</organism>
<feature type="transmembrane region" description="Helical" evidence="1">
    <location>
        <begin position="274"/>
        <end position="298"/>
    </location>
</feature>
<comment type="caution">
    <text evidence="2">The sequence shown here is derived from an EMBL/GenBank/DDBJ whole genome shotgun (WGS) entry which is preliminary data.</text>
</comment>
<feature type="transmembrane region" description="Helical" evidence="1">
    <location>
        <begin position="143"/>
        <end position="165"/>
    </location>
</feature>
<keyword evidence="1" id="KW-0472">Membrane</keyword>
<dbReference type="EMBL" id="JAIZAY010000008">
    <property type="protein sequence ID" value="KAJ8037282.1"/>
    <property type="molecule type" value="Genomic_DNA"/>
</dbReference>
<reference evidence="2" key="1">
    <citation type="submission" date="2021-10" db="EMBL/GenBank/DDBJ databases">
        <title>Tropical sea cucumber genome reveals ecological adaptation and Cuvierian tubules defense mechanism.</title>
        <authorList>
            <person name="Chen T."/>
        </authorList>
    </citation>
    <scope>NUCLEOTIDE SEQUENCE</scope>
    <source>
        <strain evidence="2">Nanhai2018</strain>
        <tissue evidence="2">Muscle</tissue>
    </source>
</reference>
<dbReference type="Proteomes" id="UP001152320">
    <property type="component" value="Chromosome 8"/>
</dbReference>
<feature type="transmembrane region" description="Helical" evidence="1">
    <location>
        <begin position="177"/>
        <end position="195"/>
    </location>
</feature>
<keyword evidence="3" id="KW-1185">Reference proteome</keyword>
<feature type="transmembrane region" description="Helical" evidence="1">
    <location>
        <begin position="343"/>
        <end position="365"/>
    </location>
</feature>